<accession>A0AAV2FWH9</accession>
<keyword evidence="6" id="KW-1133">Transmembrane helix</keyword>
<keyword evidence="3" id="KW-0328">Glycosyltransferase</keyword>
<keyword evidence="4" id="KW-0735">Signal-anchor</keyword>
<dbReference type="InterPro" id="IPR040911">
    <property type="entry name" value="Exostosin_GT47"/>
</dbReference>
<comment type="similarity">
    <text evidence="2">Belongs to the glycosyltransferase 47 family.</text>
</comment>
<dbReference type="Proteomes" id="UP001497516">
    <property type="component" value="Chromosome 7"/>
</dbReference>
<dbReference type="PANTHER" id="PTHR11062:SF282">
    <property type="entry name" value="XYLOGLUCAN GALACTOSYLTRANSFERASE GT11-RELATED"/>
    <property type="match status" value="1"/>
</dbReference>
<evidence type="ECO:0000313" key="8">
    <source>
        <dbReference type="EMBL" id="CAL1401903.1"/>
    </source>
</evidence>
<name>A0AAV2FWH9_9ROSI</name>
<evidence type="ECO:0000256" key="1">
    <source>
        <dbReference type="ARBA" id="ARBA00004323"/>
    </source>
</evidence>
<dbReference type="PANTHER" id="PTHR11062">
    <property type="entry name" value="EXOSTOSIN HEPARAN SULFATE GLYCOSYLTRANSFERASE -RELATED"/>
    <property type="match status" value="1"/>
</dbReference>
<dbReference type="GO" id="GO:0000139">
    <property type="term" value="C:Golgi membrane"/>
    <property type="evidence" value="ECO:0007669"/>
    <property type="project" value="UniProtKB-SubCell"/>
</dbReference>
<evidence type="ECO:0000256" key="6">
    <source>
        <dbReference type="SAM" id="Phobius"/>
    </source>
</evidence>
<evidence type="ECO:0000256" key="4">
    <source>
        <dbReference type="ARBA" id="ARBA00022968"/>
    </source>
</evidence>
<keyword evidence="3" id="KW-0808">Transferase</keyword>
<evidence type="ECO:0000256" key="5">
    <source>
        <dbReference type="ARBA" id="ARBA00023034"/>
    </source>
</evidence>
<gene>
    <name evidence="8" type="ORF">LTRI10_LOCUS41941</name>
</gene>
<evidence type="ECO:0000256" key="2">
    <source>
        <dbReference type="ARBA" id="ARBA00010271"/>
    </source>
</evidence>
<feature type="transmembrane region" description="Helical" evidence="6">
    <location>
        <begin position="7"/>
        <end position="27"/>
    </location>
</feature>
<keyword evidence="6" id="KW-0472">Membrane</keyword>
<comment type="subcellular location">
    <subcellularLocation>
        <location evidence="1">Golgi apparatus membrane</location>
        <topology evidence="1">Single-pass type II membrane protein</topology>
    </subcellularLocation>
</comment>
<dbReference type="EMBL" id="OZ034820">
    <property type="protein sequence ID" value="CAL1401903.1"/>
    <property type="molecule type" value="Genomic_DNA"/>
</dbReference>
<evidence type="ECO:0000256" key="3">
    <source>
        <dbReference type="ARBA" id="ARBA00022676"/>
    </source>
</evidence>
<protein>
    <recommendedName>
        <fullName evidence="7">Exostosin GT47 domain-containing protein</fullName>
    </recommendedName>
</protein>
<dbReference type="GO" id="GO:0016757">
    <property type="term" value="F:glycosyltransferase activity"/>
    <property type="evidence" value="ECO:0007669"/>
    <property type="project" value="UniProtKB-KW"/>
</dbReference>
<feature type="domain" description="Exostosin GT47" evidence="7">
    <location>
        <begin position="126"/>
        <end position="458"/>
    </location>
</feature>
<proteinExistence type="inferred from homology"/>
<keyword evidence="6" id="KW-0812">Transmembrane</keyword>
<dbReference type="InterPro" id="IPR004263">
    <property type="entry name" value="Exostosin"/>
</dbReference>
<keyword evidence="5" id="KW-0333">Golgi apparatus</keyword>
<dbReference type="Pfam" id="PF03016">
    <property type="entry name" value="Exostosin_GT47"/>
    <property type="match status" value="1"/>
</dbReference>
<reference evidence="8 9" key="1">
    <citation type="submission" date="2024-04" db="EMBL/GenBank/DDBJ databases">
        <authorList>
            <person name="Fracassetti M."/>
        </authorList>
    </citation>
    <scope>NUCLEOTIDE SEQUENCE [LARGE SCALE GENOMIC DNA]</scope>
</reference>
<dbReference type="AlphaFoldDB" id="A0AAV2FWH9"/>
<evidence type="ECO:0000259" key="7">
    <source>
        <dbReference type="Pfam" id="PF03016"/>
    </source>
</evidence>
<keyword evidence="9" id="KW-1185">Reference proteome</keyword>
<sequence length="564" mass="65701">MVGTRIRFWYFILVSFVVWIFLLAIYFSGHDGDVVISKPINSDEKFAAEIPNTSGMEETEHRGEIPKLYPANATIDNFFIGGEWDKYLQQVVLPKTESVDPNPKIDQVVVEKHPELEIPLDPGDSCSGKYIYVHDLPTHFNSDILKHCRSLSKWMDMCPFISNMGLGPQLQSSDKVVSNEGWYETNQFVVEVLFHNRMKQYKCLTNDSSKAAAVFVPYYGGLDVVRYLWDSKRMMRDHYSMALIQWIREKPEWKRMWGRDHFMVAGRISWDFRRLTEKDDHWGNKLMVLPESKNMTMLTIESSPWNENDFAIPYPTDFHPSSDAQVFEWQHRMRKIRRRTLFSFAGAPRPNLKNSIRSEIIQQCKSARRKCQLLGCHPSSKKCDDPSNLLKMFQSSIFCLQPPGDSYTRRSTFDSILAGCIPVFFHPGSAYVQYLWHFPKDFTKYSVFIPGDEVKEGKANITRILSRISRRRVVAMREQVVRLIPGIVYADPRSSLETLEDAFDITVDGVLERIDGIRKEMIQGKNLTVSEEEEESNWKKTMFGTIGPHPWDHFFIREREWNPQ</sequence>
<evidence type="ECO:0000313" key="9">
    <source>
        <dbReference type="Proteomes" id="UP001497516"/>
    </source>
</evidence>
<organism evidence="8 9">
    <name type="scientific">Linum trigynum</name>
    <dbReference type="NCBI Taxonomy" id="586398"/>
    <lineage>
        <taxon>Eukaryota</taxon>
        <taxon>Viridiplantae</taxon>
        <taxon>Streptophyta</taxon>
        <taxon>Embryophyta</taxon>
        <taxon>Tracheophyta</taxon>
        <taxon>Spermatophyta</taxon>
        <taxon>Magnoliopsida</taxon>
        <taxon>eudicotyledons</taxon>
        <taxon>Gunneridae</taxon>
        <taxon>Pentapetalae</taxon>
        <taxon>rosids</taxon>
        <taxon>fabids</taxon>
        <taxon>Malpighiales</taxon>
        <taxon>Linaceae</taxon>
        <taxon>Linum</taxon>
    </lineage>
</organism>